<keyword evidence="3" id="KW-1185">Reference proteome</keyword>
<name>K4KI88_SIMAS</name>
<dbReference type="Proteomes" id="UP000000466">
    <property type="component" value="Chromosome"/>
</dbReference>
<dbReference type="HOGENOM" id="CLU_2119471_0_0_6"/>
<accession>K4KI88</accession>
<dbReference type="Pfam" id="PF12836">
    <property type="entry name" value="HHH_3"/>
    <property type="match status" value="1"/>
</dbReference>
<dbReference type="STRING" id="1117647.M5M_08375"/>
<dbReference type="EMBL" id="CP003746">
    <property type="protein sequence ID" value="AFU98864.1"/>
    <property type="molecule type" value="Genomic_DNA"/>
</dbReference>
<dbReference type="RefSeq" id="WP_015047029.1">
    <property type="nucleotide sequence ID" value="NC_018868.3"/>
</dbReference>
<dbReference type="AlphaFoldDB" id="K4KI88"/>
<keyword evidence="1" id="KW-0175">Coiled coil</keyword>
<sequence>MSIWIFIGLLLAIGYLVSRLRFLHLAHADDLRDLRAEIASLRRQLQQAPTAVPEAPLINLNTANKTTLQRIPKVGAACAKRIMDARPIESMDQLQAIEGLTEEQRNALRTMGCI</sequence>
<dbReference type="eggNOG" id="COG1555">
    <property type="taxonomic scope" value="Bacteria"/>
</dbReference>
<gene>
    <name evidence="2" type="ordered locus">M5M_08375</name>
</gene>
<evidence type="ECO:0000313" key="3">
    <source>
        <dbReference type="Proteomes" id="UP000000466"/>
    </source>
</evidence>
<dbReference type="OrthoDB" id="9790239at2"/>
<proteinExistence type="predicted"/>
<evidence type="ECO:0000313" key="2">
    <source>
        <dbReference type="EMBL" id="AFU98864.1"/>
    </source>
</evidence>
<reference evidence="2 3" key="1">
    <citation type="journal article" date="2013" name="Genome Announc.">
        <title>Complete genome sequence of Simiduia agarivorans SA1(T), a marine bacterium able to degrade a variety of polysaccharides.</title>
        <authorList>
            <person name="Lin S.Y."/>
            <person name="Shieh W.Y."/>
            <person name="Chen J.S."/>
            <person name="Tang S.L."/>
        </authorList>
    </citation>
    <scope>NUCLEOTIDE SEQUENCE [LARGE SCALE GENOMIC DNA]</scope>
    <source>
        <strain evidence="3">DSM 21679 / JCM 13881 / BCRC 17597 / SA1</strain>
    </source>
</reference>
<protein>
    <submittedName>
        <fullName evidence="2">Phospholipase D</fullName>
    </submittedName>
</protein>
<dbReference type="Gene3D" id="1.10.150.320">
    <property type="entry name" value="Photosystem II 12 kDa extrinsic protein"/>
    <property type="match status" value="1"/>
</dbReference>
<organism evidence="2 3">
    <name type="scientific">Simiduia agarivorans (strain DSM 21679 / JCM 13881 / BCRC 17597 / SA1)</name>
    <dbReference type="NCBI Taxonomy" id="1117647"/>
    <lineage>
        <taxon>Bacteria</taxon>
        <taxon>Pseudomonadati</taxon>
        <taxon>Pseudomonadota</taxon>
        <taxon>Gammaproteobacteria</taxon>
        <taxon>Cellvibrionales</taxon>
        <taxon>Cellvibrionaceae</taxon>
        <taxon>Simiduia</taxon>
    </lineage>
</organism>
<evidence type="ECO:0000256" key="1">
    <source>
        <dbReference type="SAM" id="Coils"/>
    </source>
</evidence>
<dbReference type="KEGG" id="saga:M5M_08375"/>
<dbReference type="SUPFAM" id="SSF81585">
    <property type="entry name" value="PsbU/PolX domain-like"/>
    <property type="match status" value="1"/>
</dbReference>
<feature type="coiled-coil region" evidence="1">
    <location>
        <begin position="24"/>
        <end position="51"/>
    </location>
</feature>